<sequence length="399" mass="43310">MGDSSQFVTSVNTTDVLFGRGSGPNDHEGNIRFRDVVSKRKAEYMSTNHRQTKATIAKDVVNTVYSANGRFLKKLEANDLQKLGFPPSTEVYQIVDDDTVMEKAKQALRQNREKTGNVSPKPAKKQVQQQQPMAAPPAPVLNNADFAIPNFAGLASHDMLEPLPIPAPRAAEHARPQQNPDYAKYTQQLEGLAAQQASGISGDMMRRGNRRGSVQSLSNSKRDSLQLSQIMYPDGGVDGMSAMMESFKGMSTTEGYTSQDSIGTIENMFGDPQHQMSGISNMSLSSVFNEKQDKSKRPGGRMSFTSTRSREALGETADWVFDEQSPSADGGAPLWPLEESRNSGAMLPPANRPSITALMSDPLQESQSGAMMSTGDIGMSTGSLMMTSIDSLGPLEEKK</sequence>
<reference evidence="3" key="1">
    <citation type="submission" date="2023-08" db="EMBL/GenBank/DDBJ databases">
        <authorList>
            <person name="Audoor S."/>
            <person name="Bilcke G."/>
        </authorList>
    </citation>
    <scope>NUCLEOTIDE SEQUENCE</scope>
</reference>
<dbReference type="Proteomes" id="UP001295423">
    <property type="component" value="Unassembled WGS sequence"/>
</dbReference>
<accession>A0AAD2CGV0</accession>
<gene>
    <name evidence="3" type="ORF">CYCCA115_LOCUS3758</name>
</gene>
<dbReference type="EMBL" id="CAKOGP040000335">
    <property type="protein sequence ID" value="CAJ1934418.1"/>
    <property type="molecule type" value="Genomic_DNA"/>
</dbReference>
<feature type="region of interest" description="Disordered" evidence="1">
    <location>
        <begin position="322"/>
        <end position="346"/>
    </location>
</feature>
<dbReference type="AlphaFoldDB" id="A0AAD2CGV0"/>
<feature type="compositionally biased region" description="Polar residues" evidence="1">
    <location>
        <begin position="212"/>
        <end position="222"/>
    </location>
</feature>
<protein>
    <recommendedName>
        <fullName evidence="2">DUF6824 domain-containing protein</fullName>
    </recommendedName>
</protein>
<feature type="region of interest" description="Disordered" evidence="1">
    <location>
        <begin position="202"/>
        <end position="222"/>
    </location>
</feature>
<keyword evidence="4" id="KW-1185">Reference proteome</keyword>
<evidence type="ECO:0000256" key="1">
    <source>
        <dbReference type="SAM" id="MobiDB-lite"/>
    </source>
</evidence>
<evidence type="ECO:0000313" key="3">
    <source>
        <dbReference type="EMBL" id="CAJ1934418.1"/>
    </source>
</evidence>
<dbReference type="Pfam" id="PF20710">
    <property type="entry name" value="DUF6824"/>
    <property type="match status" value="1"/>
</dbReference>
<feature type="region of interest" description="Disordered" evidence="1">
    <location>
        <begin position="110"/>
        <end position="131"/>
    </location>
</feature>
<feature type="region of interest" description="Disordered" evidence="1">
    <location>
        <begin position="290"/>
        <end position="309"/>
    </location>
</feature>
<dbReference type="InterPro" id="IPR049227">
    <property type="entry name" value="DUF6824"/>
</dbReference>
<proteinExistence type="predicted"/>
<feature type="domain" description="DUF6824" evidence="2">
    <location>
        <begin position="15"/>
        <end position="110"/>
    </location>
</feature>
<organism evidence="3 4">
    <name type="scientific">Cylindrotheca closterium</name>
    <dbReference type="NCBI Taxonomy" id="2856"/>
    <lineage>
        <taxon>Eukaryota</taxon>
        <taxon>Sar</taxon>
        <taxon>Stramenopiles</taxon>
        <taxon>Ochrophyta</taxon>
        <taxon>Bacillariophyta</taxon>
        <taxon>Bacillariophyceae</taxon>
        <taxon>Bacillariophycidae</taxon>
        <taxon>Bacillariales</taxon>
        <taxon>Bacillariaceae</taxon>
        <taxon>Cylindrotheca</taxon>
    </lineage>
</organism>
<name>A0AAD2CGV0_9STRA</name>
<evidence type="ECO:0000313" key="4">
    <source>
        <dbReference type="Proteomes" id="UP001295423"/>
    </source>
</evidence>
<comment type="caution">
    <text evidence="3">The sequence shown here is derived from an EMBL/GenBank/DDBJ whole genome shotgun (WGS) entry which is preliminary data.</text>
</comment>
<evidence type="ECO:0000259" key="2">
    <source>
        <dbReference type="Pfam" id="PF20710"/>
    </source>
</evidence>